<dbReference type="Gene3D" id="3.40.630.30">
    <property type="match status" value="1"/>
</dbReference>
<evidence type="ECO:0000259" key="1">
    <source>
        <dbReference type="PROSITE" id="PS51186"/>
    </source>
</evidence>
<dbReference type="EC" id="2.3.-.-" evidence="2"/>
<dbReference type="SUPFAM" id="SSF55729">
    <property type="entry name" value="Acyl-CoA N-acyltransferases (Nat)"/>
    <property type="match status" value="1"/>
</dbReference>
<dbReference type="InterPro" id="IPR016181">
    <property type="entry name" value="Acyl_CoA_acyltransferase"/>
</dbReference>
<keyword evidence="2" id="KW-0808">Transferase</keyword>
<dbReference type="PANTHER" id="PTHR43792">
    <property type="entry name" value="GNAT FAMILY, PUTATIVE (AFU_ORTHOLOGUE AFUA_3G00765)-RELATED-RELATED"/>
    <property type="match status" value="1"/>
</dbReference>
<proteinExistence type="predicted"/>
<dbReference type="RefSeq" id="WP_250428359.1">
    <property type="nucleotide sequence ID" value="NZ_JALPRR010000001.1"/>
</dbReference>
<dbReference type="InterPro" id="IPR000182">
    <property type="entry name" value="GNAT_dom"/>
</dbReference>
<keyword evidence="3" id="KW-1185">Reference proteome</keyword>
<gene>
    <name evidence="2" type="ORF">ACFSKP_09930</name>
</gene>
<reference evidence="3" key="1">
    <citation type="journal article" date="2019" name="Int. J. Syst. Evol. Microbiol.">
        <title>The Global Catalogue of Microorganisms (GCM) 10K type strain sequencing project: providing services to taxonomists for standard genome sequencing and annotation.</title>
        <authorList>
            <consortium name="The Broad Institute Genomics Platform"/>
            <consortium name="The Broad Institute Genome Sequencing Center for Infectious Disease"/>
            <person name="Wu L."/>
            <person name="Ma J."/>
        </authorList>
    </citation>
    <scope>NUCLEOTIDE SEQUENCE [LARGE SCALE GENOMIC DNA]</scope>
    <source>
        <strain evidence="3">CGMCC 4.1782</strain>
    </source>
</reference>
<dbReference type="EMBL" id="JBHUIM010000001">
    <property type="protein sequence ID" value="MFD2246573.1"/>
    <property type="molecule type" value="Genomic_DNA"/>
</dbReference>
<dbReference type="Pfam" id="PF13302">
    <property type="entry name" value="Acetyltransf_3"/>
    <property type="match status" value="1"/>
</dbReference>
<dbReference type="PANTHER" id="PTHR43792:SF9">
    <property type="entry name" value="RIBOSOMAL-PROTEIN-ALANINE ACETYLTRANSFERASE"/>
    <property type="match status" value="1"/>
</dbReference>
<dbReference type="InterPro" id="IPR051531">
    <property type="entry name" value="N-acetyltransferase"/>
</dbReference>
<accession>A0ABW5CZ19</accession>
<sequence>MYPDLVTERLILCLIKPSDAEFILQGLSDKRVTEYYAVHFDTLEAVQEQMQFYDSLIQNNTGAWWAFSLKGSNQLIGACGLSSLEAEHQKAEIGFWLLPDYWGKGYVPEAARAVLKYSFEQLALNRIEAIVEGGNDQSEKVLQKLGFIREGRLREREIKHGRFIDLIYYSLLKTEWQGQV</sequence>
<dbReference type="PROSITE" id="PS51186">
    <property type="entry name" value="GNAT"/>
    <property type="match status" value="1"/>
</dbReference>
<keyword evidence="2" id="KW-0012">Acyltransferase</keyword>
<dbReference type="GO" id="GO:0016746">
    <property type="term" value="F:acyltransferase activity"/>
    <property type="evidence" value="ECO:0007669"/>
    <property type="project" value="UniProtKB-KW"/>
</dbReference>
<organism evidence="2 3">
    <name type="scientific">Pontibacter ruber</name>
    <dbReference type="NCBI Taxonomy" id="1343895"/>
    <lineage>
        <taxon>Bacteria</taxon>
        <taxon>Pseudomonadati</taxon>
        <taxon>Bacteroidota</taxon>
        <taxon>Cytophagia</taxon>
        <taxon>Cytophagales</taxon>
        <taxon>Hymenobacteraceae</taxon>
        <taxon>Pontibacter</taxon>
    </lineage>
</organism>
<evidence type="ECO:0000313" key="3">
    <source>
        <dbReference type="Proteomes" id="UP001597374"/>
    </source>
</evidence>
<evidence type="ECO:0000313" key="2">
    <source>
        <dbReference type="EMBL" id="MFD2246573.1"/>
    </source>
</evidence>
<feature type="domain" description="N-acetyltransferase" evidence="1">
    <location>
        <begin position="22"/>
        <end position="173"/>
    </location>
</feature>
<dbReference type="Proteomes" id="UP001597374">
    <property type="component" value="Unassembled WGS sequence"/>
</dbReference>
<comment type="caution">
    <text evidence="2">The sequence shown here is derived from an EMBL/GenBank/DDBJ whole genome shotgun (WGS) entry which is preliminary data.</text>
</comment>
<protein>
    <submittedName>
        <fullName evidence="2">GNAT family N-acetyltransferase</fullName>
        <ecNumber evidence="2">2.3.-.-</ecNumber>
    </submittedName>
</protein>
<name>A0ABW5CZ19_9BACT</name>